<dbReference type="EMBL" id="AQGV01000011">
    <property type="protein sequence ID" value="MBE0366962.1"/>
    <property type="molecule type" value="Genomic_DNA"/>
</dbReference>
<dbReference type="InterPro" id="IPR004358">
    <property type="entry name" value="Sig_transdc_His_kin-like_C"/>
</dbReference>
<dbReference type="InterPro" id="IPR003661">
    <property type="entry name" value="HisK_dim/P_dom"/>
</dbReference>
<dbReference type="InterPro" id="IPR003594">
    <property type="entry name" value="HATPase_dom"/>
</dbReference>
<feature type="domain" description="Histidine kinase" evidence="8">
    <location>
        <begin position="205"/>
        <end position="419"/>
    </location>
</feature>
<dbReference type="InterPro" id="IPR050736">
    <property type="entry name" value="Sensor_HK_Regulatory"/>
</dbReference>
<gene>
    <name evidence="9" type="ORF">PAUR_a0238</name>
</gene>
<dbReference type="SUPFAM" id="SSF55874">
    <property type="entry name" value="ATPase domain of HSP90 chaperone/DNA topoisomerase II/histidine kinase"/>
    <property type="match status" value="1"/>
</dbReference>
<dbReference type="PANTHER" id="PTHR43711:SF26">
    <property type="entry name" value="SENSOR HISTIDINE KINASE RCSC"/>
    <property type="match status" value="1"/>
</dbReference>
<evidence type="ECO:0000256" key="6">
    <source>
        <dbReference type="ARBA" id="ARBA00023012"/>
    </source>
</evidence>
<dbReference type="InterPro" id="IPR036890">
    <property type="entry name" value="HATPase_C_sf"/>
</dbReference>
<evidence type="ECO:0000256" key="7">
    <source>
        <dbReference type="SAM" id="Phobius"/>
    </source>
</evidence>
<dbReference type="PROSITE" id="PS50109">
    <property type="entry name" value="HIS_KIN"/>
    <property type="match status" value="1"/>
</dbReference>
<keyword evidence="10" id="KW-1185">Reference proteome</keyword>
<dbReference type="SMART" id="SM00387">
    <property type="entry name" value="HATPase_c"/>
    <property type="match status" value="1"/>
</dbReference>
<protein>
    <recommendedName>
        <fullName evidence="2">histidine kinase</fullName>
        <ecNumber evidence="2">2.7.13.3</ecNumber>
    </recommendedName>
</protein>
<dbReference type="PRINTS" id="PR00344">
    <property type="entry name" value="BCTRLSENSOR"/>
</dbReference>
<dbReference type="PANTHER" id="PTHR43711">
    <property type="entry name" value="TWO-COMPONENT HISTIDINE KINASE"/>
    <property type="match status" value="1"/>
</dbReference>
<name>A0ABR9E895_9GAMM</name>
<keyword evidence="7" id="KW-0812">Transmembrane</keyword>
<proteinExistence type="predicted"/>
<organism evidence="9 10">
    <name type="scientific">Pseudoalteromonas aurantia 208</name>
    <dbReference type="NCBI Taxonomy" id="1314867"/>
    <lineage>
        <taxon>Bacteria</taxon>
        <taxon>Pseudomonadati</taxon>
        <taxon>Pseudomonadota</taxon>
        <taxon>Gammaproteobacteria</taxon>
        <taxon>Alteromonadales</taxon>
        <taxon>Pseudoalteromonadaceae</taxon>
        <taxon>Pseudoalteromonas</taxon>
    </lineage>
</organism>
<dbReference type="Gene3D" id="1.10.287.130">
    <property type="match status" value="1"/>
</dbReference>
<dbReference type="CDD" id="cd00082">
    <property type="entry name" value="HisKA"/>
    <property type="match status" value="1"/>
</dbReference>
<dbReference type="Pfam" id="PF00512">
    <property type="entry name" value="HisKA"/>
    <property type="match status" value="1"/>
</dbReference>
<dbReference type="SUPFAM" id="SSF47384">
    <property type="entry name" value="Homodimeric domain of signal transducing histidine kinase"/>
    <property type="match status" value="1"/>
</dbReference>
<keyword evidence="7" id="KW-0472">Membrane</keyword>
<comment type="caution">
    <text evidence="9">The sequence shown here is derived from an EMBL/GenBank/DDBJ whole genome shotgun (WGS) entry which is preliminary data.</text>
</comment>
<keyword evidence="5" id="KW-0418">Kinase</keyword>
<dbReference type="Gene3D" id="3.30.565.10">
    <property type="entry name" value="Histidine kinase-like ATPase, C-terminal domain"/>
    <property type="match status" value="1"/>
</dbReference>
<dbReference type="EC" id="2.7.13.3" evidence="2"/>
<accession>A0ABR9E895</accession>
<dbReference type="SMART" id="SM00388">
    <property type="entry name" value="HisKA"/>
    <property type="match status" value="1"/>
</dbReference>
<evidence type="ECO:0000256" key="4">
    <source>
        <dbReference type="ARBA" id="ARBA00022679"/>
    </source>
</evidence>
<evidence type="ECO:0000256" key="5">
    <source>
        <dbReference type="ARBA" id="ARBA00022777"/>
    </source>
</evidence>
<dbReference type="Proteomes" id="UP000615755">
    <property type="component" value="Unassembled WGS sequence"/>
</dbReference>
<feature type="transmembrane region" description="Helical" evidence="7">
    <location>
        <begin position="129"/>
        <end position="148"/>
    </location>
</feature>
<keyword evidence="7" id="KW-1133">Transmembrane helix</keyword>
<sequence length="420" mass="46808">MLSVILLNILVASLTQTHLVYALDNIIFDQYGAYLIEGNRQVQGIMTSTSDINLAILKLNNLFEIEAYTATLSEFNQDVYLMAQLSETAVNSSFIDVETASIYYRIAGEELLVLGPIVFENTLTRLADWLLWLIAAGLNLLIALLTVWRINNKYVQISTQIQRLPITFNAKNDVTSEIDEIEQHLYLIQAQTLERINLQRDLLHGVAHEFRSPMARMQFALDMLEDAQPSEKAELTATIHKSLQGLDDLVKELLYYAKLKDGSALLHFTPTNLSELIDDAIAVVSGFYPHVTFVNSGKNITLDADSNLLKRLLVNILRNAGRFAHAQCNVTILRLHYEVKIYIEDDGIGIPPGKSERIFEPFTRLDPSRSRDSGGCGLGLAIAHSIAQLHRGHILVEEAQGSENALSGACFSLTLPLTQS</sequence>
<evidence type="ECO:0000256" key="1">
    <source>
        <dbReference type="ARBA" id="ARBA00000085"/>
    </source>
</evidence>
<dbReference type="InterPro" id="IPR036097">
    <property type="entry name" value="HisK_dim/P_sf"/>
</dbReference>
<dbReference type="InterPro" id="IPR005467">
    <property type="entry name" value="His_kinase_dom"/>
</dbReference>
<evidence type="ECO:0000313" key="10">
    <source>
        <dbReference type="Proteomes" id="UP000615755"/>
    </source>
</evidence>
<evidence type="ECO:0000313" key="9">
    <source>
        <dbReference type="EMBL" id="MBE0366962.1"/>
    </source>
</evidence>
<comment type="catalytic activity">
    <reaction evidence="1">
        <text>ATP + protein L-histidine = ADP + protein N-phospho-L-histidine.</text>
        <dbReference type="EC" id="2.7.13.3"/>
    </reaction>
</comment>
<keyword evidence="4" id="KW-0808">Transferase</keyword>
<reference evidence="9 10" key="1">
    <citation type="submission" date="2015-03" db="EMBL/GenBank/DDBJ databases">
        <title>Genome sequence of Pseudoalteromonas aurantia.</title>
        <authorList>
            <person name="Xie B.-B."/>
            <person name="Rong J.-C."/>
            <person name="Qin Q.-L."/>
            <person name="Zhang Y.-Z."/>
        </authorList>
    </citation>
    <scope>NUCLEOTIDE SEQUENCE [LARGE SCALE GENOMIC DNA]</scope>
    <source>
        <strain evidence="9 10">208</strain>
    </source>
</reference>
<evidence type="ECO:0000256" key="3">
    <source>
        <dbReference type="ARBA" id="ARBA00022553"/>
    </source>
</evidence>
<keyword evidence="6" id="KW-0902">Two-component regulatory system</keyword>
<evidence type="ECO:0000259" key="8">
    <source>
        <dbReference type="PROSITE" id="PS50109"/>
    </source>
</evidence>
<keyword evidence="3" id="KW-0597">Phosphoprotein</keyword>
<evidence type="ECO:0000256" key="2">
    <source>
        <dbReference type="ARBA" id="ARBA00012438"/>
    </source>
</evidence>
<dbReference type="Pfam" id="PF02518">
    <property type="entry name" value="HATPase_c"/>
    <property type="match status" value="1"/>
</dbReference>